<dbReference type="InterPro" id="IPR003593">
    <property type="entry name" value="AAA+_ATPase"/>
</dbReference>
<evidence type="ECO:0000259" key="3">
    <source>
        <dbReference type="SMART" id="SM00382"/>
    </source>
</evidence>
<name>A0A7J5BA46_9MICO</name>
<comment type="similarity">
    <text evidence="1">Belongs to the Mg-chelatase subunits D/I family. ComM subfamily.</text>
</comment>
<feature type="region of interest" description="Disordered" evidence="2">
    <location>
        <begin position="179"/>
        <end position="200"/>
    </location>
</feature>
<dbReference type="AlphaFoldDB" id="A0A7J5BA46"/>
<dbReference type="PANTHER" id="PTHR32039:SF7">
    <property type="entry name" value="COMPETENCE PROTEIN COMM"/>
    <property type="match status" value="1"/>
</dbReference>
<dbReference type="InterPro" id="IPR020568">
    <property type="entry name" value="Ribosomal_Su5_D2-typ_SF"/>
</dbReference>
<dbReference type="InterPro" id="IPR027417">
    <property type="entry name" value="P-loop_NTPase"/>
</dbReference>
<organism evidence="4 5">
    <name type="scientific">Gulosibacter chungangensis</name>
    <dbReference type="NCBI Taxonomy" id="979746"/>
    <lineage>
        <taxon>Bacteria</taxon>
        <taxon>Bacillati</taxon>
        <taxon>Actinomycetota</taxon>
        <taxon>Actinomycetes</taxon>
        <taxon>Micrococcales</taxon>
        <taxon>Microbacteriaceae</taxon>
        <taxon>Gulosibacter</taxon>
    </lineage>
</organism>
<dbReference type="GO" id="GO:0005524">
    <property type="term" value="F:ATP binding"/>
    <property type="evidence" value="ECO:0007669"/>
    <property type="project" value="InterPro"/>
</dbReference>
<sequence>MVGVTSKSWAIALEGLGGHPVEVETHVASGLPKFVLIGLPDASLGEAKDRIRAALNSVGAKLPPERVTTNMSPASLRKHGSGFDVAIAASILGATGVIDRAACARNAHIGEVSLTGSVRPVPGVLPAVLAARNNGFDAVLVPAASEAEARLVTGIRIVPIASIYDLAVHYGAESTLLNAPSEQPVPMPASEAQSASRRAAPDLRDVLGQEDAVRALMVAAAGGHHMYLVGPPGSGKTMLAERLPGILPDLDARRAIEVAALRSLRGLAIPDQLSLRPPFQAPHHTASAVALIGGGSGAIAPGALSLAAHGVLFLDEAPEFPRHVLDSLRQPLESGEITIHRARQSATFPAQAQLILAANPCPCGNAGAADLDCECTPQTRRRYLSRLSGPLLDRVDVQLHVEKVGIAAIKMQADGAVGSIDTTHAAAVVGEARARTRHRLADSGIDSNAEVTGAMLRSQALRPEPGAADILDEALVRGQISMRGYARVQRVAWTIADLAGRRRPNASHVAEALYYRVRDPQKGA</sequence>
<feature type="domain" description="AAA+ ATPase" evidence="3">
    <location>
        <begin position="222"/>
        <end position="405"/>
    </location>
</feature>
<dbReference type="SUPFAM" id="SSF54211">
    <property type="entry name" value="Ribosomal protein S5 domain 2-like"/>
    <property type="match status" value="1"/>
</dbReference>
<evidence type="ECO:0000256" key="2">
    <source>
        <dbReference type="SAM" id="MobiDB-lite"/>
    </source>
</evidence>
<dbReference type="OrthoDB" id="9813147at2"/>
<dbReference type="InterPro" id="IPR004482">
    <property type="entry name" value="Mg_chelat-rel"/>
</dbReference>
<dbReference type="Pfam" id="PF01078">
    <property type="entry name" value="Mg_chelatase"/>
    <property type="match status" value="1"/>
</dbReference>
<dbReference type="SMART" id="SM00382">
    <property type="entry name" value="AAA"/>
    <property type="match status" value="1"/>
</dbReference>
<evidence type="ECO:0000313" key="4">
    <source>
        <dbReference type="EMBL" id="KAB1642655.1"/>
    </source>
</evidence>
<evidence type="ECO:0000256" key="1">
    <source>
        <dbReference type="ARBA" id="ARBA00006354"/>
    </source>
</evidence>
<gene>
    <name evidence="4" type="ORF">F8O05_09330</name>
</gene>
<evidence type="ECO:0000313" key="5">
    <source>
        <dbReference type="Proteomes" id="UP000433493"/>
    </source>
</evidence>
<dbReference type="Pfam" id="PF13335">
    <property type="entry name" value="Mg_chelatase_C"/>
    <property type="match status" value="1"/>
</dbReference>
<feature type="compositionally biased region" description="Low complexity" evidence="2">
    <location>
        <begin position="189"/>
        <end position="198"/>
    </location>
</feature>
<dbReference type="Gene3D" id="3.40.50.300">
    <property type="entry name" value="P-loop containing nucleotide triphosphate hydrolases"/>
    <property type="match status" value="1"/>
</dbReference>
<protein>
    <submittedName>
        <fullName evidence="4">YifB family Mg chelatase-like AAA ATPase</fullName>
    </submittedName>
</protein>
<dbReference type="Proteomes" id="UP000433493">
    <property type="component" value="Unassembled WGS sequence"/>
</dbReference>
<dbReference type="EMBL" id="WBKB01000005">
    <property type="protein sequence ID" value="KAB1642655.1"/>
    <property type="molecule type" value="Genomic_DNA"/>
</dbReference>
<dbReference type="PANTHER" id="PTHR32039">
    <property type="entry name" value="MAGNESIUM-CHELATASE SUBUNIT CHLI"/>
    <property type="match status" value="1"/>
</dbReference>
<accession>A0A7J5BA46</accession>
<comment type="caution">
    <text evidence="4">The sequence shown here is derived from an EMBL/GenBank/DDBJ whole genome shotgun (WGS) entry which is preliminary data.</text>
</comment>
<dbReference type="InterPro" id="IPR000523">
    <property type="entry name" value="Mg_chelatse_chII-like_cat_dom"/>
</dbReference>
<keyword evidence="5" id="KW-1185">Reference proteome</keyword>
<dbReference type="InterPro" id="IPR014721">
    <property type="entry name" value="Ribsml_uS5_D2-typ_fold_subgr"/>
</dbReference>
<dbReference type="Gene3D" id="3.30.230.10">
    <property type="match status" value="1"/>
</dbReference>
<dbReference type="InterPro" id="IPR045006">
    <property type="entry name" value="CHLI-like"/>
</dbReference>
<dbReference type="SUPFAM" id="SSF52540">
    <property type="entry name" value="P-loop containing nucleoside triphosphate hydrolases"/>
    <property type="match status" value="1"/>
</dbReference>
<dbReference type="Pfam" id="PF13541">
    <property type="entry name" value="ChlI"/>
    <property type="match status" value="1"/>
</dbReference>
<dbReference type="NCBIfam" id="TIGR00368">
    <property type="entry name" value="YifB family Mg chelatase-like AAA ATPase"/>
    <property type="match status" value="1"/>
</dbReference>
<reference evidence="4 5" key="1">
    <citation type="submission" date="2019-09" db="EMBL/GenBank/DDBJ databases">
        <title>Phylogeny of genus Pseudoclavibacter and closely related genus.</title>
        <authorList>
            <person name="Li Y."/>
        </authorList>
    </citation>
    <scope>NUCLEOTIDE SEQUENCE [LARGE SCALE GENOMIC DNA]</scope>
    <source>
        <strain evidence="4 5">KCTC 13959</strain>
    </source>
</reference>
<dbReference type="InterPro" id="IPR025158">
    <property type="entry name" value="Mg_chelat-rel_C"/>
</dbReference>
<proteinExistence type="inferred from homology"/>
<dbReference type="RefSeq" id="WP_158052457.1">
    <property type="nucleotide sequence ID" value="NZ_WBKB01000005.1"/>
</dbReference>